<dbReference type="RefSeq" id="XP_020306255.1">
    <property type="nucleotide sequence ID" value="XM_020450120.1"/>
</dbReference>
<dbReference type="GeneID" id="9945396"/>
<feature type="non-terminal residue" evidence="7">
    <location>
        <position position="6565"/>
    </location>
</feature>
<feature type="domain" description="Ig-like" evidence="6">
    <location>
        <begin position="1587"/>
        <end position="1677"/>
    </location>
</feature>
<sequence length="6565" mass="745920">MDEREKLQYKNASTSQHSHDSLKMEITEEGNWTNVKTIHQNDLNAHSSTIDKNDKDAIMSYSTNREKVYHKNTGTIEEIHVLESSGRTTRDFSEEHWSSEIKSYVMPEPPKFMQVIKAFRVLATDTLTLVVEVQSDPPAIFEWFCNDRPVQQNRRKFKARHGINITTLTVEGPEQGVYKCTARNPVGISTTYGYVTVNAPPSYKTWLEQTHEVNEETRMEIIDKENLQITTDMPPKFIQQIPNLTLRPGTEALIDVEVEASPPAKFTWYVNGVQFCDTVKQIEIYYPMANRCIARFPIPQKGEYKVTAENRAGKEHSIGYIDIKNEVMYNQTQLPPLPGDHVYHHLSHTESEHREIPLQGRGRASSVSRTVNYYEENSYYQRSTSLPRQIGHPYEIKKATEIIRKRKDDSSQLQQQQQQHEQQYLSSRELVETEDEQIQMVKRRRYSETMQHLLPQKPVFTTKLPVEVAIGSDEDLVLNVGFQAIPRADVKWNVNGFELKDSKKVIVINEEDHSTLIVHPPVRYGRYSVTVGNEYGMSNQTTRVFYDEEKQYEVVKESHLLSDEIVEYPVSACTTTALFDGWELVDEQQRSSKSADSFETVKHVETIRAATEGYETPTARDQTPTSRSSTYIMRQYEESSDEKSAVSYEAPKIPPQPLPKPLTPIVHEPIRGVSVVSDVSRVSPCTEKRYEEVTSGISKTVYEASRPSSLPSKFAEPMLHKPLTDTTFARQIYEETVCGGSEVVIDRVPSPKAQLQKEIEDRIAGKKTFRIPVHRVMEPIPKHPVILRQPEPEIRLKAGEKLVLESKVDSSPASQFKWYQNNFEVRPSPSVIIESPAINESRATFLKPVSGTYKVVASNIHGSCTSTTRVITEVSEQWMTESTVSMIRTLPEKQEPKYQLVKRSHNGTRNDLPKAPRIVEGFASVLKIASNEPLVLRVTADAIPEAEFRWMLNNFEIRPSQTISIQSFGPNVSQATFQNPISGRYEVIATNLLGQDSCSGKVIVDYAEEAQVVPIQPIKKPSIPKVPVFIKPLPGETQLYSTEQEFRLSVLVHGEQPITFRWFADGSLLSNSVEHQMINDLESSTLVVRKEIGCDVDYAVEVSNAYGAVWSETTVQPLSPSTSVVTSTTSAEGSLREMFDAQRSSPRYTIALVDQTLQQNAEFTAHVTINEESSPCEFVWTLNERDIRTIPGFRVESTYHQSTLNVKSALSKHSGELSVVASNKYGTARSTAKITVHPLLEELYEFISEIETIPAERPPRVVSPLQPSVLRVGESLKLRCRVDGLPLPEVFWTKDGIRIDDGMAEKELITVQYPDGRYELINPQCAPEDAGLYQLIARNIHGSVNTSAYIHIERQETVKRTTTETRGEIQVIHRAPSKPRFSKVISKQYEQDTVVSCDVISETPVVISWYKDGQRLYSTYKYRMQKLSDNTYTLTICNIDKRDEGSYICRAENTYGISETGIYIRSLAKTQEISEEILIEENASEVIGLQDDIGYAKKKYIDTTVKVLVEPEVSGSQEMYSHTAELRKTEAEYKLLVKVAEIVASKLVAKVIIDEAIDTALKRMDVKGQSSEEEEFESINERHPCPPRFETNVECYTVDVGDTVMLHTDISGYPQPRIEWYFGEHKLEQSEQIEAKYVNEQAILTIKKVEKKHEGTYYCHAENDYGKAVLPCNLCVTDTAHEWSESTYKMTRPPLTYTLSETEAEVSSNVHVTHATESYDHYFSTIQPETFALGYSCLASTSRVHDDSVIITRESMQKMIEREQETTEVILNVNVERTPAVFKHDARILRSIDESVTISRREPRYTRAEEVIQTNNIFLIGDQRVLQQHQSMVNAVATVVFEKPPQRALHEVICLYDEKIYVSKEKVQAVSTVDLKKTEIVSELVSTIMATQGMFREAYAEANVDVRCPDAVFDHFITVVDSEQEYFKVHLVAPVLVRNLATSDFHLQQKPESLHTESVYIEYPRRNATAEQRIVILQSSFQKFSEAITWNLKKVSKEATESDITVAHANIVVYKPEEIGEYATTIVDARKMVPELLAIAAAASKLKLTSVFITFTKKGDVAHQALVIEYESFVEEEATLNVAMLTAPGFHSKQESVWSYGKKYEKSEETEANVVAVFVEVNATCPNQTIELIASVSLPPSAFGITDVTHSLQPPFEPSSVSWSESSSAGLLQMPKFVKTLENMTAIVGQFHQFKCIVTGAPAPMIRWYVDGDVIHDSDIYQTIYEDGVCILKIREVAIEDEGEYTCEATNDAGRVITKCFLQTITEADILKYHQEVTLENILYSNSGSNNNNDNDNCASLDNISSLSNVDGTMYRNHTICDSLVEQNSNRHRRKQFLIVNYEFARNEPICAETAVIVTCYTAPRKGLRKNLALEERSFNISVFLPNAAMECDFIWAFINCETVELHLMSSYQATDFVIQNFLPQQVEEACLLLFVKKLTLENISFAVCQPWEEILLVKKPENAFVWDNEFYRMQKVRVEILIKSSNENGCSKNESMEDITVGVIVDAVGGDDATNFAIQANLTSQMKESINNSEKLTSEHNEKIVCYKDKQEEESRIPIIPQEMTYGEKEADDLDILLRDDDNQFNHESFRQTSEEYLGVSVNALAAIRRCVDELLNFDLSVPTATSTGTSSYKQGNVIRLNTTNNQMGNDLLKDSVNEEYLNCSFCRRLEHVEIIRDFPIPGLTSASSYFAKDISPLGTVHLNSNLSSKNVPSNKERIESTRSLTYEIGYDSGENSGQNLGNPGSKGSHSKLDTCNSFNKLDNIPLYSHHTTETYPLHLTTSIESTETAVTFDPSEEFEVFSASANPRLQHDESYSTSVYTNGYNLCVLEDKHLKPFHVSPGTVDTLTSNTNISAKKDFQRFPLGVITAQNNATVELLSKIKVMDEVCGEDKTEIEVESENNEEVLQIERAIYDISERIEHQHSLTEAQAEASEELLKTILENIIKNTGRSSVIETMAAYKKPVVLLREKLTDLEETLKREDLEFRESSMTRSIPEAQSAFSKSFSAEREYAASTRESSIEREICGASLYGFQQTGSTNKQEIRRMTPLTSNIKEQLQSLECMLEEVEKEGENDIKELSAETHVPFPVYSDAKQHEVHNILVQINNEISIIKRCCQRNISKTSLDAAVGLLHKVRNNVSSMVDLISVYKKRLRKKSPGGKGRNASRERIKSSKRSSHHLSPCSRTGFFFKTDASVNLYFKKREESEVIHAIVKLTSSDKSGNQISKSENSEVSTYEDAVFDDKNKISQEIGNDPMWTLVSESDTEKDDKVILSDFVDPPSSSFSLHSVQDSQTTPVRPPRRLREMHQQRASSPHPVPPLRTKRRSKSCDDYKNLIVRSSSSDARNYPLPMLQNMTANMSEEGETSQLDMSVHENGYLNPLNVINLVDVEESSPSMSEHKSKKFNEREISYEKIIKKKGSFSSCSYVWPSREEYHISLETFDEPNSIQLTCEDSDYAPESVMHSLLLFEPTGKVQEEMLLQTLEVSSDLTTTKVETIAENIMKSEENFVNLKNEREEKKSTTPELDETFHENISKYLVDMDQKTNESLKSLANPQSSTSENAVFESVQKLTQQHSHVSLDTKPQGSAITNTLEDEANSLHEIESIDDKDEMLDELDDLMIICNPHASIIDGIDLLPTIVEDNESSKIAHSFMSVSTNTIIANIDMQETNSDIHEIVGEDEEGSDITSSSTLESTAGLTEKTFQVPFSRSDVDDINYLDNYKQRVILICENDAEQVSEETTINVNYKKPSNKLKVIAVLSPEIQAKAEACTIIGEDFDVLIEQPDEAQDFTVKILDHISDSISLDLTLQNTVEVDLSLKRSEQYGSVLSYQVKNLHDGETDEERISDYEHHHHHHSSKTTEGKEKRTGISVNIIARSMHDFTCASLEEIPWGEVSMYIVMQPIMIRSKTDSETRNSLIQNVTVSESNETEKRSLRSHESFRSSSRQSFDWSEFGDRSISGQNFNIPSYVLKEGSTATITCEFNNFLTPGSFIDWFKGKSLMQIVPGKTDRISHDLLEVLVISHLSLMDGDIYSIRVNDVIYPVAYLIVENADASSEKINDDIHFISPPQTLFVMEGQPSIISCQVGSADAKIQWCKDNKKWVTENERIRLETDHFGYHRIIIDKSELEDQGTYYAFLGDQFTTVTLVVEERIDEREVTISALGTDTDEDDYHEYLVPFGSTATISCELESTDEVQKLVWRKDGKRIEFSDDGKVEHVVNGLKHYLVIHDTQADDSASYSICINDIEFKIAHLTVSSYATGEYASQVTVEESLVPVGSAATIHCETIAQQYSLDWRKNLQPIMEDERIERKDTADGFEHSLTIYSVRKSDEGEYGVLIKDSYTAVTKITVIESQEQIATEHFDISLNPTPAMMSEAFAQLHDRVNLQHAQTFEAYQLCNMEEYFDLRFTMQSFEIPVIVDEKRFVSVSYMSRGLSNEKLEKDINIYREPSYATSSDLTFMEITIIACNFVTTDVHFEFTSSTSVSHAVGEAIVLTLIAQQSAQIHLSSQSAELTTSFIKQSSVEQLTVVTSVREKIVEKLGIKLGDRWVKLDVILLSPMQSIAMNITNKIPRMIAIEMKLFALIFEKYDKIITFDRTSECEYYDAVLLTKSVIYPEKITRKFAVDVVWLEFIAVYKVPQVFDTTIRIDLVQKEMFHLQCNASEAHKVDEVFTVCSPIQQQDIAVTFLETLSVATSGNYVDSISSLEIMLSSDMDQDLFISKEIPLVRMEMIGMKLSASVLEVIPVTYSFSKATQNESMELTIFVKSLMHYETSQRQFVDSVVKLELELWSQINRNFYVITDFRAVEMDRLSARFSSSIEEYFDVSTAFTIQPKMDSVIATLLTKAPKIVRKTSRLFSDDVVNVISECSSQISREFYADAIFLIPRIDVHVANFRATFENLHVISTFEVQSQESSATITLLMRAPTIVERSSSMFFDDLVHETAEFRSQLMRNLEVETEIFTAREDSLIKNIKSAEFEEKNIIAIIEVRPEKEDLEFILLTPVPTLIQEISQSFSDAVVNLITELHMQNDSHIDGDIIIAQTCTTQLYLKASEEENVTVLARFYIQDEIENIVATLLTQAPTIEERNERKFSDSLVNFVIELWSQVCREAFANVEIYIARNDKMQTKLKASFVEDTHISLVLKGYSEAEELDVTLSEIVRTDTYKVNRFFSYQTIDLIAALWYETQANSYADVNISIKRKHSSQICLKAFGEQCTNMLTSFEVKPQVGNVEMILLARVPIVVERTNRTFSSNFTKIISEMFSTVDRNLYAYFEAVTAAYGTTEAWIKAVKEENLDIRICFEVESEACYADAVVLIRQKERQLANVQASFLENIEIYTSFELCSEEEQLLITIRSEKIIEVIEKRYSDNETKLDVEIYYHASNHEIVEAVLMEFKPYRPRRTIEETEMDTLWSRTQLDIGFYQHLDLARSIQISDSAFILHENIYEEDESTDELSTSLAQAAPQFAEILREHYEIEEFASHAFKCIIYGTPAPQVRWYHNGQAITPNDNITEIAEDGIHILKINSADRSWNGSLVCEAENDSGTARTHSTIYVQRSEESSISSASIGGQSPVIHLSLSSEMHVKMGENVQLKCVISGSPMPSVQWKRNDVIIENNEHYLIICDDGICILRISNVAEEDNAIFSCTAMNIFGSTKTESRMIVEDTSSLKEEEILIAKSTVDDHTIDEVSPGSMSSQDSFTTQFQIPQFTLPLHDINICETDELQLKCIVTGEPMPTIHWTYNGKGIKADNRNIFAVYDDGIIMLKIAKGDKKGLYVCEATNGVGSAQTQCFVHTYSPEVSLTTAIELKDMTESAEAVILSVSTSKFCSTADISEKIKEDLEERKLRKEEITTDQYIPTGTLNYLIEAEAQTIRIMSYKLSAYAKVRVKSKKLKEEKLFKIIIDEEVIRTRTYLRVVERSATQFWTQDHTIERPSYWSREVINERVEFEKIFQNDQLDEFLEDKDIIERYVQLLKATETSKSSEERETRFKLRQTEGSPKILQKRQLEVREEQTGRLAEDTGFFAVVHCIANAMSETVEAYVILITRYRYKATFDIRPALYHAIARGDEFEASIEDLVRREKYFPHSVLRLPYFTQSFAIFQEGYDSGLRCSVYGLPAPCIRISHNGCPILRNNRFFHVVYKSGVITLYMQHILEGHYVCEAINEVGRAVIECYIRMEEGWDEKQHRRIRRIRVENVSKTTKSADRRRQDKETAQTSTTQYEYQQSKQISEAMESVENMEYALTENGMKLEDKEEIRKEAKAEEYEEISKNLFIERKPANSAMNVSVTENVYDASEREEYKVPQQEIDAPFNVIKPAFIEHAEILYRTIHHGRVYHETFAVVDVAFNEQKEDIKVINSSKVIEKSMTSVKTKYVEHDRTAITEVTATAKETEDNEEISKEIFFETKSATSFPGSSVIEHIYDTSERVFKELQEQICASINISRHMSIEHAQITRPTTVHETMHHVTIASKTGKEVIKHIKEFENEIIDVSIISVATEAQTSVHLTKEAKTEQPAEAIIEKAVKPEVEEKIERAIEEFEETEITLDCEKHQEHKKIHVSILTVASESAQAS</sequence>
<dbReference type="SMART" id="SM00409">
    <property type="entry name" value="IG"/>
    <property type="match status" value="14"/>
</dbReference>
<dbReference type="CDD" id="cd00096">
    <property type="entry name" value="Ig"/>
    <property type="match status" value="4"/>
</dbReference>
<evidence type="ECO:0000313" key="7">
    <source>
        <dbReference type="EMBL" id="EJD75388.1"/>
    </source>
</evidence>
<dbReference type="PANTHER" id="PTHR47633">
    <property type="entry name" value="IMMUNOGLOBULIN"/>
    <property type="match status" value="1"/>
</dbReference>
<feature type="region of interest" description="Disordered" evidence="5">
    <location>
        <begin position="406"/>
        <end position="429"/>
    </location>
</feature>
<dbReference type="EMBL" id="JH712143">
    <property type="protein sequence ID" value="EJD75388.1"/>
    <property type="molecule type" value="Genomic_DNA"/>
</dbReference>
<feature type="region of interest" description="Disordered" evidence="5">
    <location>
        <begin position="3283"/>
        <end position="3329"/>
    </location>
</feature>
<feature type="region of interest" description="Disordered" evidence="5">
    <location>
        <begin position="6193"/>
        <end position="6217"/>
    </location>
</feature>
<feature type="compositionally biased region" description="Low complexity" evidence="5">
    <location>
        <begin position="412"/>
        <end position="423"/>
    </location>
</feature>
<proteinExistence type="predicted"/>
<dbReference type="SUPFAM" id="SSF48726">
    <property type="entry name" value="Immunoglobulin"/>
    <property type="match status" value="18"/>
</dbReference>
<keyword evidence="2" id="KW-1015">Disulfide bond</keyword>
<dbReference type="InterPro" id="IPR013098">
    <property type="entry name" value="Ig_I-set"/>
</dbReference>
<dbReference type="PROSITE" id="PS50835">
    <property type="entry name" value="IG_LIKE"/>
    <property type="match status" value="12"/>
</dbReference>
<dbReference type="FunFam" id="2.60.40.10:FF:000032">
    <property type="entry name" value="palladin isoform X1"/>
    <property type="match status" value="1"/>
</dbReference>
<feature type="domain" description="Ig-like" evidence="6">
    <location>
        <begin position="784"/>
        <end position="872"/>
    </location>
</feature>
<feature type="coiled-coil region" evidence="4">
    <location>
        <begin position="3052"/>
        <end position="3079"/>
    </location>
</feature>
<feature type="domain" description="Ig-like" evidence="6">
    <location>
        <begin position="5460"/>
        <end position="5549"/>
    </location>
</feature>
<feature type="region of interest" description="Disordered" evidence="5">
    <location>
        <begin position="3155"/>
        <end position="3182"/>
    </location>
</feature>
<feature type="domain" description="Ig-like" evidence="6">
    <location>
        <begin position="2175"/>
        <end position="2258"/>
    </location>
</feature>
<feature type="compositionally biased region" description="Polar residues" evidence="5">
    <location>
        <begin position="3288"/>
        <end position="3297"/>
    </location>
</feature>
<organism evidence="7">
    <name type="scientific">Loa loa</name>
    <name type="common">Eye worm</name>
    <name type="synonym">Filaria loa</name>
    <dbReference type="NCBI Taxonomy" id="7209"/>
    <lineage>
        <taxon>Eukaryota</taxon>
        <taxon>Metazoa</taxon>
        <taxon>Ecdysozoa</taxon>
        <taxon>Nematoda</taxon>
        <taxon>Chromadorea</taxon>
        <taxon>Rhabditida</taxon>
        <taxon>Spirurina</taxon>
        <taxon>Spiruromorpha</taxon>
        <taxon>Filarioidea</taxon>
        <taxon>Onchocercidae</taxon>
        <taxon>Loa</taxon>
    </lineage>
</organism>
<feature type="domain" description="Ig-like" evidence="6">
    <location>
        <begin position="4261"/>
        <end position="4345"/>
    </location>
</feature>
<evidence type="ECO:0000256" key="4">
    <source>
        <dbReference type="SAM" id="Coils"/>
    </source>
</evidence>
<evidence type="ECO:0000256" key="1">
    <source>
        <dbReference type="ARBA" id="ARBA00022737"/>
    </source>
</evidence>
<evidence type="ECO:0000256" key="3">
    <source>
        <dbReference type="ARBA" id="ARBA00023319"/>
    </source>
</evidence>
<dbReference type="InterPro" id="IPR003598">
    <property type="entry name" value="Ig_sub2"/>
</dbReference>
<dbReference type="SMART" id="SM00408">
    <property type="entry name" value="IGc2"/>
    <property type="match status" value="9"/>
</dbReference>
<dbReference type="InterPro" id="IPR036179">
    <property type="entry name" value="Ig-like_dom_sf"/>
</dbReference>
<dbReference type="FunFam" id="2.60.40.10:FF:000107">
    <property type="entry name" value="Myosin, light chain kinase a"/>
    <property type="match status" value="4"/>
</dbReference>
<evidence type="ECO:0000259" key="6">
    <source>
        <dbReference type="PROSITE" id="PS50835"/>
    </source>
</evidence>
<feature type="region of interest" description="Disordered" evidence="5">
    <location>
        <begin position="3919"/>
        <end position="3938"/>
    </location>
</feature>
<dbReference type="InterPro" id="IPR013783">
    <property type="entry name" value="Ig-like_fold"/>
</dbReference>
<keyword evidence="3" id="KW-0393">Immunoglobulin domain</keyword>
<dbReference type="KEGG" id="loa:LOAG_17459"/>
<dbReference type="OMA" id="CIRISHN"/>
<dbReference type="Pfam" id="PF07679">
    <property type="entry name" value="I-set"/>
    <property type="match status" value="12"/>
</dbReference>
<dbReference type="OrthoDB" id="5969272at2759"/>
<feature type="coiled-coil region" evidence="4">
    <location>
        <begin position="6518"/>
        <end position="6545"/>
    </location>
</feature>
<dbReference type="PANTHER" id="PTHR47633:SF4">
    <property type="entry name" value="MYOPALLADIN ISOFORM X1"/>
    <property type="match status" value="1"/>
</dbReference>
<feature type="domain" description="Ig-like" evidence="6">
    <location>
        <begin position="5702"/>
        <end position="5789"/>
    </location>
</feature>
<keyword evidence="4" id="KW-0175">Coiled coil</keyword>
<feature type="compositionally biased region" description="Basic and acidic residues" evidence="5">
    <location>
        <begin position="6193"/>
        <end position="6208"/>
    </location>
</feature>
<dbReference type="InterPro" id="IPR003599">
    <property type="entry name" value="Ig_sub"/>
</dbReference>
<accession>A0A1S0UJ40</accession>
<feature type="compositionally biased region" description="Basic and acidic residues" evidence="5">
    <location>
        <begin position="3928"/>
        <end position="3938"/>
    </location>
</feature>
<dbReference type="CTD" id="9945396"/>
<protein>
    <submittedName>
        <fullName evidence="7">Immunoglobulin I-set domain-containing protein</fullName>
    </submittedName>
</protein>
<dbReference type="InParanoid" id="A0A1S0UJ40"/>
<feature type="domain" description="Ig-like" evidence="6">
    <location>
        <begin position="5568"/>
        <end position="5659"/>
    </location>
</feature>
<feature type="coiled-coil region" evidence="4">
    <location>
        <begin position="3495"/>
        <end position="3522"/>
    </location>
</feature>
<name>A0A1S0UJ40_LOALO</name>
<feature type="domain" description="Ig-like" evidence="6">
    <location>
        <begin position="4042"/>
        <end position="4145"/>
    </location>
</feature>
<evidence type="ECO:0000256" key="2">
    <source>
        <dbReference type="ARBA" id="ARBA00023157"/>
    </source>
</evidence>
<feature type="domain" description="Ig-like" evidence="6">
    <location>
        <begin position="1259"/>
        <end position="1351"/>
    </location>
</feature>
<dbReference type="Gene3D" id="2.60.40.10">
    <property type="entry name" value="Immunoglobulins"/>
    <property type="match status" value="17"/>
</dbReference>
<gene>
    <name evidence="7" type="ORF">LOAG_17459</name>
</gene>
<reference evidence="7" key="1">
    <citation type="submission" date="2012-04" db="EMBL/GenBank/DDBJ databases">
        <title>The Genome Sequence of Loa loa.</title>
        <authorList>
            <consortium name="The Broad Institute Genome Sequencing Platform"/>
            <consortium name="Broad Institute Genome Sequencing Center for Infectious Disease"/>
            <person name="Nutman T.B."/>
            <person name="Fink D.L."/>
            <person name="Russ C."/>
            <person name="Young S."/>
            <person name="Zeng Q."/>
            <person name="Gargeya S."/>
            <person name="Alvarado L."/>
            <person name="Berlin A."/>
            <person name="Chapman S.B."/>
            <person name="Chen Z."/>
            <person name="Freedman E."/>
            <person name="Gellesch M."/>
            <person name="Goldberg J."/>
            <person name="Griggs A."/>
            <person name="Gujja S."/>
            <person name="Heilman E.R."/>
            <person name="Heiman D."/>
            <person name="Howarth C."/>
            <person name="Mehta T."/>
            <person name="Neiman D."/>
            <person name="Pearson M."/>
            <person name="Roberts A."/>
            <person name="Saif S."/>
            <person name="Shea T."/>
            <person name="Shenoy N."/>
            <person name="Sisk P."/>
            <person name="Stolte C."/>
            <person name="Sykes S."/>
            <person name="White J."/>
            <person name="Yandava C."/>
            <person name="Haas B."/>
            <person name="Henn M.R."/>
            <person name="Nusbaum C."/>
            <person name="Birren B."/>
        </authorList>
    </citation>
    <scope>NUCLEOTIDE SEQUENCE [LARGE SCALE GENOMIC DNA]</scope>
</reference>
<feature type="region of interest" description="Disordered" evidence="5">
    <location>
        <begin position="1"/>
        <end position="21"/>
    </location>
</feature>
<feature type="domain" description="Ig-like" evidence="6">
    <location>
        <begin position="110"/>
        <end position="198"/>
    </location>
</feature>
<keyword evidence="1" id="KW-0677">Repeat</keyword>
<feature type="domain" description="Ig-like" evidence="6">
    <location>
        <begin position="1379"/>
        <end position="1474"/>
    </location>
</feature>
<dbReference type="InterPro" id="IPR007110">
    <property type="entry name" value="Ig-like_dom"/>
</dbReference>
<feature type="domain" description="Ig-like" evidence="6">
    <location>
        <begin position="4179"/>
        <end position="4239"/>
    </location>
</feature>
<evidence type="ECO:0000256" key="5">
    <source>
        <dbReference type="SAM" id="MobiDB-lite"/>
    </source>
</evidence>